<keyword evidence="3" id="KW-1185">Reference proteome</keyword>
<dbReference type="SUPFAM" id="SSF52047">
    <property type="entry name" value="RNI-like"/>
    <property type="match status" value="1"/>
</dbReference>
<name>A0AAW0CG93_9AGAR</name>
<accession>A0AAW0CG93</accession>
<comment type="caution">
    <text evidence="2">The sequence shown here is derived from an EMBL/GenBank/DDBJ whole genome shotgun (WGS) entry which is preliminary data.</text>
</comment>
<dbReference type="Proteomes" id="UP001383192">
    <property type="component" value="Unassembled WGS sequence"/>
</dbReference>
<feature type="coiled-coil region" evidence="1">
    <location>
        <begin position="38"/>
        <end position="79"/>
    </location>
</feature>
<dbReference type="EMBL" id="JAYKXP010000044">
    <property type="protein sequence ID" value="KAK7037823.1"/>
    <property type="molecule type" value="Genomic_DNA"/>
</dbReference>
<dbReference type="Gene3D" id="1.20.1280.50">
    <property type="match status" value="1"/>
</dbReference>
<organism evidence="2 3">
    <name type="scientific">Paramarasmius palmivorus</name>
    <dbReference type="NCBI Taxonomy" id="297713"/>
    <lineage>
        <taxon>Eukaryota</taxon>
        <taxon>Fungi</taxon>
        <taxon>Dikarya</taxon>
        <taxon>Basidiomycota</taxon>
        <taxon>Agaricomycotina</taxon>
        <taxon>Agaricomycetes</taxon>
        <taxon>Agaricomycetidae</taxon>
        <taxon>Agaricales</taxon>
        <taxon>Marasmiineae</taxon>
        <taxon>Marasmiaceae</taxon>
        <taxon>Paramarasmius</taxon>
    </lineage>
</organism>
<dbReference type="InterPro" id="IPR036047">
    <property type="entry name" value="F-box-like_dom_sf"/>
</dbReference>
<dbReference type="PANTHER" id="PTHR38926">
    <property type="entry name" value="F-BOX DOMAIN CONTAINING PROTEIN, EXPRESSED"/>
    <property type="match status" value="1"/>
</dbReference>
<reference evidence="2 3" key="1">
    <citation type="submission" date="2024-01" db="EMBL/GenBank/DDBJ databases">
        <title>A draft genome for a cacao thread blight-causing isolate of Paramarasmius palmivorus.</title>
        <authorList>
            <person name="Baruah I.K."/>
            <person name="Bukari Y."/>
            <person name="Amoako-Attah I."/>
            <person name="Meinhardt L.W."/>
            <person name="Bailey B.A."/>
            <person name="Cohen S.P."/>
        </authorList>
    </citation>
    <scope>NUCLEOTIDE SEQUENCE [LARGE SCALE GENOMIC DNA]</scope>
    <source>
        <strain evidence="2 3">GH-12</strain>
    </source>
</reference>
<dbReference type="InterPro" id="IPR032675">
    <property type="entry name" value="LRR_dom_sf"/>
</dbReference>
<evidence type="ECO:0000313" key="3">
    <source>
        <dbReference type="Proteomes" id="UP001383192"/>
    </source>
</evidence>
<sequence length="534" mass="61484">MDLLSSKRLATPTRALEVQKLLRTTVSMNGRDIITQYLNDAEHDIRTYEAEINQHKAAIMALESRRNNLKNMVEKYRSLLSPIHRLPQELLATIFTYCCQRNELVPDDAPPAIALGMVCGRWRELLLSAPSLWTSFSIDFSEWDADSDLLGRLVRIFVLRSRNLPLELWLEMSTITISPETTAIVHTLGETSPRWRFLQLSITTSRARALGLDRIRGNLPLLESLDLEVWVHNDPGFRAFNLFNNCPSLHSVSLYCQYDVYEHFGFPWSQIRSLQFRDTDSNEALSQMSLCSNLHSAELLCIGDTPHYERHIVDNNLRDLFVMVNRPEDVSAVYGALTLPRLSSMRLEGTNPRENAVRRSEWARWDERPLQDFMLRSSCPLTSLSLKWLKITDKQTISLLQLLPSLQSLTIEEYHQFRIIRDSDNRIITSALLDKFAIDYTVLSSPSTPRFLPHLTDLTLAMHPDTENRQALLNAVATRWLPDQEFAVEIGVDCLRSLKLELIEPEDADYESFGYLQCFRDVGMRTSISHIYVR</sequence>
<evidence type="ECO:0008006" key="4">
    <source>
        <dbReference type="Google" id="ProtNLM"/>
    </source>
</evidence>
<gene>
    <name evidence="2" type="ORF">VNI00_010784</name>
</gene>
<proteinExistence type="predicted"/>
<dbReference type="Gene3D" id="3.80.10.10">
    <property type="entry name" value="Ribonuclease Inhibitor"/>
    <property type="match status" value="1"/>
</dbReference>
<protein>
    <recommendedName>
        <fullName evidence="4">F-box domain-containing protein</fullName>
    </recommendedName>
</protein>
<dbReference type="SUPFAM" id="SSF81383">
    <property type="entry name" value="F-box domain"/>
    <property type="match status" value="1"/>
</dbReference>
<dbReference type="PANTHER" id="PTHR38926:SF72">
    <property type="entry name" value="IM:7136021-RELATED"/>
    <property type="match status" value="1"/>
</dbReference>
<keyword evidence="1" id="KW-0175">Coiled coil</keyword>
<evidence type="ECO:0000256" key="1">
    <source>
        <dbReference type="SAM" id="Coils"/>
    </source>
</evidence>
<evidence type="ECO:0000313" key="2">
    <source>
        <dbReference type="EMBL" id="KAK7037823.1"/>
    </source>
</evidence>
<dbReference type="AlphaFoldDB" id="A0AAW0CG93"/>